<dbReference type="RefSeq" id="WP_275120068.1">
    <property type="nucleotide sequence ID" value="NZ_JAOTPO010000016.1"/>
</dbReference>
<name>A0ABT5VJ32_9BACI</name>
<dbReference type="Proteomes" id="UP001148125">
    <property type="component" value="Unassembled WGS sequence"/>
</dbReference>
<evidence type="ECO:0000313" key="3">
    <source>
        <dbReference type="Proteomes" id="UP001148125"/>
    </source>
</evidence>
<comment type="caution">
    <text evidence="2">The sequence shown here is derived from an EMBL/GenBank/DDBJ whole genome shotgun (WGS) entry which is preliminary data.</text>
</comment>
<reference evidence="2" key="1">
    <citation type="submission" date="2024-05" db="EMBL/GenBank/DDBJ databases">
        <title>Alkalihalobacillus sp. strain MEB203 novel alkaliphilic bacterium from Lonar Lake, India.</title>
        <authorList>
            <person name="Joshi A."/>
            <person name="Thite S."/>
            <person name="Mengade P."/>
        </authorList>
    </citation>
    <scope>NUCLEOTIDE SEQUENCE</scope>
    <source>
        <strain evidence="2">MEB 203</strain>
    </source>
</reference>
<feature type="region of interest" description="Disordered" evidence="1">
    <location>
        <begin position="121"/>
        <end position="161"/>
    </location>
</feature>
<evidence type="ECO:0000256" key="1">
    <source>
        <dbReference type="SAM" id="MobiDB-lite"/>
    </source>
</evidence>
<keyword evidence="3" id="KW-1185">Reference proteome</keyword>
<gene>
    <name evidence="2" type="ORF">N7Z68_19060</name>
</gene>
<proteinExistence type="predicted"/>
<sequence>MKSGRIEQYRSYSQFSTLEEFNKSNKMALDIHGHHFTKGERIAFEVLTRFSVKVLGVCNARICKLVQACQGEKGGISRSTFERMLRKAKSLGIISIKHTVRETGGYAHSVYIFNRFDTPNHEQLTSRKNDKKPQPPKADEHKNQPETHLVETKTSKDKDLRQDQVKKIDQIDMTELDHSFIPDHVPTLFIKVVKPFFNRAKDICGLWDRAQIAYRSAKFPTTTSIDSMLPTIVHAFKQTVYRYKQKRIQTGFMPYFYGTMANLLTVEKRKMVAEKPRWGQWLER</sequence>
<dbReference type="EMBL" id="JAOTPO010000016">
    <property type="protein sequence ID" value="MDE5415466.1"/>
    <property type="molecule type" value="Genomic_DNA"/>
</dbReference>
<evidence type="ECO:0000313" key="2">
    <source>
        <dbReference type="EMBL" id="MDE5415466.1"/>
    </source>
</evidence>
<evidence type="ECO:0008006" key="4">
    <source>
        <dbReference type="Google" id="ProtNLM"/>
    </source>
</evidence>
<organism evidence="2 3">
    <name type="scientific">Alkalihalobacterium chitinilyticum</name>
    <dbReference type="NCBI Taxonomy" id="2980103"/>
    <lineage>
        <taxon>Bacteria</taxon>
        <taxon>Bacillati</taxon>
        <taxon>Bacillota</taxon>
        <taxon>Bacilli</taxon>
        <taxon>Bacillales</taxon>
        <taxon>Bacillaceae</taxon>
        <taxon>Alkalihalobacterium</taxon>
    </lineage>
</organism>
<accession>A0ABT5VJ32</accession>
<protein>
    <recommendedName>
        <fullName evidence="4">Helix-turn-helix domain-containing protein</fullName>
    </recommendedName>
</protein>